<keyword evidence="1 4" id="KW-0862">Zinc</keyword>
<evidence type="ECO:0000313" key="4">
    <source>
        <dbReference type="EMBL" id="CAB9518294.1"/>
    </source>
</evidence>
<dbReference type="GO" id="GO:0003676">
    <property type="term" value="F:nucleic acid binding"/>
    <property type="evidence" value="ECO:0007669"/>
    <property type="project" value="InterPro"/>
</dbReference>
<keyword evidence="1 4" id="KW-0479">Metal-binding</keyword>
<feature type="compositionally biased region" description="Basic and acidic residues" evidence="2">
    <location>
        <begin position="206"/>
        <end position="219"/>
    </location>
</feature>
<dbReference type="Gene3D" id="3.30.160.60">
    <property type="entry name" value="Classic Zinc Finger"/>
    <property type="match status" value="1"/>
</dbReference>
<feature type="compositionally biased region" description="Acidic residues" evidence="2">
    <location>
        <begin position="138"/>
        <end position="150"/>
    </location>
</feature>
<dbReference type="EMBL" id="CAICTM010000920">
    <property type="protein sequence ID" value="CAB9518294.1"/>
    <property type="molecule type" value="Genomic_DNA"/>
</dbReference>
<dbReference type="GO" id="GO:0008270">
    <property type="term" value="F:zinc ion binding"/>
    <property type="evidence" value="ECO:0007669"/>
    <property type="project" value="UniProtKB-KW"/>
</dbReference>
<keyword evidence="5" id="KW-1185">Reference proteome</keyword>
<feature type="compositionally biased region" description="Basic and acidic residues" evidence="2">
    <location>
        <begin position="46"/>
        <end position="55"/>
    </location>
</feature>
<reference evidence="4" key="1">
    <citation type="submission" date="2020-06" db="EMBL/GenBank/DDBJ databases">
        <authorList>
            <consortium name="Plant Systems Biology data submission"/>
        </authorList>
    </citation>
    <scope>NUCLEOTIDE SEQUENCE</scope>
    <source>
        <strain evidence="4">D6</strain>
    </source>
</reference>
<dbReference type="InterPro" id="IPR013087">
    <property type="entry name" value="Znf_C2H2_type"/>
</dbReference>
<feature type="compositionally biased region" description="Polar residues" evidence="2">
    <location>
        <begin position="96"/>
        <end position="108"/>
    </location>
</feature>
<evidence type="ECO:0000259" key="3">
    <source>
        <dbReference type="PROSITE" id="PS50157"/>
    </source>
</evidence>
<dbReference type="InterPro" id="IPR036236">
    <property type="entry name" value="Znf_C2H2_sf"/>
</dbReference>
<dbReference type="InterPro" id="IPR036388">
    <property type="entry name" value="WH-like_DNA-bd_sf"/>
</dbReference>
<feature type="domain" description="C2H2-type" evidence="3">
    <location>
        <begin position="250"/>
        <end position="279"/>
    </location>
</feature>
<dbReference type="Proteomes" id="UP001153069">
    <property type="component" value="Unassembled WGS sequence"/>
</dbReference>
<name>A0A9N8EFN6_9STRA</name>
<dbReference type="InterPro" id="IPR003604">
    <property type="entry name" value="Matrin/U1-like-C_Znf_C2H2"/>
</dbReference>
<dbReference type="AlphaFoldDB" id="A0A9N8EFN6"/>
<comment type="caution">
    <text evidence="4">The sequence shown here is derived from an EMBL/GenBank/DDBJ whole genome shotgun (WGS) entry which is preliminary data.</text>
</comment>
<protein>
    <submittedName>
        <fullName evidence="4">Zinc-finger double-stranded RNA-binding</fullName>
    </submittedName>
</protein>
<evidence type="ECO:0000313" key="5">
    <source>
        <dbReference type="Proteomes" id="UP001153069"/>
    </source>
</evidence>
<feature type="compositionally biased region" description="Basic and acidic residues" evidence="2">
    <location>
        <begin position="109"/>
        <end position="137"/>
    </location>
</feature>
<evidence type="ECO:0000256" key="2">
    <source>
        <dbReference type="SAM" id="MobiDB-lite"/>
    </source>
</evidence>
<evidence type="ECO:0000256" key="1">
    <source>
        <dbReference type="PROSITE-ProRule" id="PRU00042"/>
    </source>
</evidence>
<dbReference type="Gene3D" id="1.10.10.10">
    <property type="entry name" value="Winged helix-like DNA-binding domain superfamily/Winged helix DNA-binding domain"/>
    <property type="match status" value="1"/>
</dbReference>
<dbReference type="Pfam" id="PF12874">
    <property type="entry name" value="zf-met"/>
    <property type="match status" value="1"/>
</dbReference>
<feature type="region of interest" description="Disordered" evidence="2">
    <location>
        <begin position="46"/>
        <end position="224"/>
    </location>
</feature>
<accession>A0A9N8EFN6</accession>
<sequence>MDIKAAVMKLLEESGKPLKRKHIQRHLKADATKKEVKKALRSLVKTDEIAKEGKKAYRINAKAKEDSNSSDSESDDEKDDRQPLPIAEQLRRKKAPTSSTKSPLQENPKNNEKVEDDHVSDIDEEIRRLEEELKNDNDSDSEEDSDEESEASEREPTDDAGGVISLSTLAEDRISALPTSCLPSNKRRKLKGIDGDNSAGKTISNGERKSNKRKRDDSQKSTTEISAGLKAAVKVVLNGYVARSNEKIPFYCRVCAKQYADSDEFFQHKRTEFHKAAVEMEKKASYCKLCRKQLTSPVQLQEHLHSKPHKDRLQMMKNRQPQRQRK</sequence>
<dbReference type="SUPFAM" id="SSF57667">
    <property type="entry name" value="beta-beta-alpha zinc fingers"/>
    <property type="match status" value="2"/>
</dbReference>
<gene>
    <name evidence="4" type="ORF">SEMRO_922_G220480.1</name>
</gene>
<keyword evidence="1 4" id="KW-0863">Zinc-finger</keyword>
<dbReference type="SMART" id="SM00451">
    <property type="entry name" value="ZnF_U1"/>
    <property type="match status" value="2"/>
</dbReference>
<feature type="region of interest" description="Disordered" evidence="2">
    <location>
        <begin position="300"/>
        <end position="326"/>
    </location>
</feature>
<organism evidence="4 5">
    <name type="scientific">Seminavis robusta</name>
    <dbReference type="NCBI Taxonomy" id="568900"/>
    <lineage>
        <taxon>Eukaryota</taxon>
        <taxon>Sar</taxon>
        <taxon>Stramenopiles</taxon>
        <taxon>Ochrophyta</taxon>
        <taxon>Bacillariophyta</taxon>
        <taxon>Bacillariophyceae</taxon>
        <taxon>Bacillariophycidae</taxon>
        <taxon>Naviculales</taxon>
        <taxon>Naviculaceae</taxon>
        <taxon>Seminavis</taxon>
    </lineage>
</organism>
<proteinExistence type="predicted"/>
<dbReference type="PROSITE" id="PS50157">
    <property type="entry name" value="ZINC_FINGER_C2H2_2"/>
    <property type="match status" value="1"/>
</dbReference>
<dbReference type="PROSITE" id="PS00028">
    <property type="entry name" value="ZINC_FINGER_C2H2_1"/>
    <property type="match status" value="2"/>
</dbReference>